<dbReference type="EMBL" id="CP045809">
    <property type="protein sequence ID" value="QHN37586.1"/>
    <property type="molecule type" value="Genomic_DNA"/>
</dbReference>
<protein>
    <submittedName>
        <fullName evidence="1">Uncharacterized protein</fullName>
    </submittedName>
</protein>
<gene>
    <name evidence="1" type="ORF">GII31_13960</name>
</gene>
<proteinExistence type="predicted"/>
<keyword evidence="2" id="KW-1185">Reference proteome</keyword>
<evidence type="ECO:0000313" key="2">
    <source>
        <dbReference type="Proteomes" id="UP001059836"/>
    </source>
</evidence>
<sequence>MRSGTVVGIVEATGKAGPYDPGASNGTEDAAGILFADCRVIRSNGTTATHVGSGVLVHGFVDAAKLPFPIDAAGAADLVQIRFENLARVLRRSPFPLFSSAQVTEVLNRYGCSQVCSFCGDSHSFSVGKPWVFGGFFSPRPPPARTR</sequence>
<dbReference type="RefSeq" id="WP_407649982.1">
    <property type="nucleotide sequence ID" value="NZ_CP045809.1"/>
</dbReference>
<accession>A0ABX6IRP6</accession>
<dbReference type="Pfam" id="PF02924">
    <property type="entry name" value="HDPD"/>
    <property type="match status" value="1"/>
</dbReference>
<reference evidence="1" key="1">
    <citation type="journal article" date="2021" name="Nat. Microbiol.">
        <title>Cocultivation of an ultrasmall environmental parasitic bacterium with lytic ability against bacteria associated with wastewater foams.</title>
        <authorList>
            <person name="Batinovic S."/>
            <person name="Rose J.J.A."/>
            <person name="Ratcliffe J."/>
            <person name="Seviour R.J."/>
            <person name="Petrovski S."/>
        </authorList>
    </citation>
    <scope>NUCLEOTIDE SEQUENCE</scope>
    <source>
        <strain evidence="1">CON9</strain>
    </source>
</reference>
<dbReference type="InterPro" id="IPR004195">
    <property type="entry name" value="Head_decoration_D"/>
</dbReference>
<organism evidence="1 2">
    <name type="scientific">Gordonia pseudamarae</name>
    <dbReference type="NCBI Taxonomy" id="2831662"/>
    <lineage>
        <taxon>Bacteria</taxon>
        <taxon>Bacillati</taxon>
        <taxon>Actinomycetota</taxon>
        <taxon>Actinomycetes</taxon>
        <taxon>Mycobacteriales</taxon>
        <taxon>Gordoniaceae</taxon>
        <taxon>Gordonia</taxon>
    </lineage>
</organism>
<name>A0ABX6IRP6_9ACTN</name>
<dbReference type="Proteomes" id="UP001059836">
    <property type="component" value="Chromosome"/>
</dbReference>
<evidence type="ECO:0000313" key="1">
    <source>
        <dbReference type="EMBL" id="QHN37586.1"/>
    </source>
</evidence>